<sequence length="335" mass="38320">MRKLSLLFLSLILFIGIFFAGCGKEKEPKQILLDSIKKNAEIKSSSFDVKIDLTLDTSKLKGTNQELAPLQILNEVHMSINGKQTVEPMQYEGNLHVQGMNLIFDFPMILKENTFYMKLPAMIQSQIGDPKKQYVSLDMTEFEKTNDPQKTAEDNEKLAKVILNSLDGNAFIKEDSKKYSLTDGKVENAITIAITKENLKPFLQKFMAEGLPVLLEQYEKYAITDENKKELQKLKDELNKNKAQIDKTIKEIDKYLNLNTFKTTSVIDKDGFERKMLSTFDALVNLDQEGSIGIKLNVEVNQNDINKEQKFEMQIPSKEQTIDLNELENENMTLN</sequence>
<keyword evidence="1" id="KW-0175">Coiled coil</keyword>
<evidence type="ECO:0008006" key="4">
    <source>
        <dbReference type="Google" id="ProtNLM"/>
    </source>
</evidence>
<dbReference type="EMBL" id="SMAB01000026">
    <property type="protein sequence ID" value="TCS78642.1"/>
    <property type="molecule type" value="Genomic_DNA"/>
</dbReference>
<gene>
    <name evidence="2" type="ORF">EDD72_12622</name>
</gene>
<dbReference type="RefSeq" id="WP_132770530.1">
    <property type="nucleotide sequence ID" value="NZ_SMAB01000026.1"/>
</dbReference>
<dbReference type="Proteomes" id="UP000295788">
    <property type="component" value="Unassembled WGS sequence"/>
</dbReference>
<keyword evidence="3" id="KW-1185">Reference proteome</keyword>
<evidence type="ECO:0000256" key="1">
    <source>
        <dbReference type="SAM" id="Coils"/>
    </source>
</evidence>
<reference evidence="2 3" key="1">
    <citation type="submission" date="2019-03" db="EMBL/GenBank/DDBJ databases">
        <title>Genomic Encyclopedia of Type Strains, Phase IV (KMG-IV): sequencing the most valuable type-strain genomes for metagenomic binning, comparative biology and taxonomic classification.</title>
        <authorList>
            <person name="Goeker M."/>
        </authorList>
    </citation>
    <scope>NUCLEOTIDE SEQUENCE [LARGE SCALE GENOMIC DNA]</scope>
    <source>
        <strain evidence="2 3">DSM 23802</strain>
    </source>
</reference>
<accession>A0A4V2URU1</accession>
<dbReference type="OrthoDB" id="2657915at2"/>
<dbReference type="AlphaFoldDB" id="A0A4V2URU1"/>
<protein>
    <recommendedName>
        <fullName evidence="4">Lipoprotein</fullName>
    </recommendedName>
</protein>
<comment type="caution">
    <text evidence="2">The sequence shown here is derived from an EMBL/GenBank/DDBJ whole genome shotgun (WGS) entry which is preliminary data.</text>
</comment>
<evidence type="ECO:0000313" key="3">
    <source>
        <dbReference type="Proteomes" id="UP000295788"/>
    </source>
</evidence>
<proteinExistence type="predicted"/>
<feature type="coiled-coil region" evidence="1">
    <location>
        <begin position="221"/>
        <end position="251"/>
    </location>
</feature>
<dbReference type="Gene3D" id="2.50.20.20">
    <property type="match status" value="1"/>
</dbReference>
<name>A0A4V2URU1_9BACI</name>
<evidence type="ECO:0000313" key="2">
    <source>
        <dbReference type="EMBL" id="TCS78642.1"/>
    </source>
</evidence>
<dbReference type="PROSITE" id="PS51257">
    <property type="entry name" value="PROKAR_LIPOPROTEIN"/>
    <property type="match status" value="1"/>
</dbReference>
<organism evidence="2 3">
    <name type="scientific">Tepidibacillus fermentans</name>
    <dbReference type="NCBI Taxonomy" id="1281767"/>
    <lineage>
        <taxon>Bacteria</taxon>
        <taxon>Bacillati</taxon>
        <taxon>Bacillota</taxon>
        <taxon>Bacilli</taxon>
        <taxon>Bacillales</taxon>
        <taxon>Bacillaceae</taxon>
        <taxon>Tepidibacillus</taxon>
    </lineage>
</organism>